<keyword evidence="2" id="KW-1133">Transmembrane helix</keyword>
<sequence length="268" mass="26200">MMSTMKKFAAGALAACALCLALVPGAAWAAVDPEAVLQKVDGSDDVAVSLKLPEGARDNVRTLRLTLTVKGADLDGVEAGFAFDGSLDGVAVKEARYRHEGSEGVLSLYLAGDANLFANDTLALGSVRLAGEEGATVEIGVGSLSVVNAAHDASDPAVYSQGSVPVELGAESTTPNPPEPPAGEGEGNEPGTGDNQGSGEGTGTGSGNGGTGSGNGSANTSPGAPTGTDQSLVTTGDSLASSPAALGTVALAAAAVVALGLVRLGKRR</sequence>
<reference evidence="5" key="2">
    <citation type="journal article" date="2019" name="Int. J. Syst. Evol. Microbiol.">
        <title>Gordonibacter faecihominis is a later heterotypic synonym of Gordonibacter urolithinfaciens.</title>
        <authorList>
            <person name="Danylec N."/>
            <person name="Stoll D.A."/>
            <person name="Huch M."/>
        </authorList>
    </citation>
    <scope>NUCLEOTIDE SEQUENCE</scope>
    <source>
        <strain evidence="5">DSM 27213</strain>
    </source>
</reference>
<evidence type="ECO:0000313" key="7">
    <source>
        <dbReference type="Proteomes" id="UP000462865"/>
    </source>
</evidence>
<keyword evidence="3" id="KW-0732">Signal</keyword>
<evidence type="ECO:0000313" key="5">
    <source>
        <dbReference type="EMBL" id="ROT89199.1"/>
    </source>
</evidence>
<evidence type="ECO:0008006" key="8">
    <source>
        <dbReference type="Google" id="ProtNLM"/>
    </source>
</evidence>
<feature type="transmembrane region" description="Helical" evidence="2">
    <location>
        <begin position="244"/>
        <end position="262"/>
    </location>
</feature>
<name>A0A423UIY8_9ACTN</name>
<feature type="chain" id="PRO_5039805063" description="LPXTG cell wall anchor domain-containing protein" evidence="3">
    <location>
        <begin position="30"/>
        <end position="268"/>
    </location>
</feature>
<reference evidence="5" key="3">
    <citation type="journal article" date="2019" name="Microbiol. Resour. Announc.">
        <title>Draft Genome Sequences of Type Strains of Gordonibacter faecihominis, Paraeggerthella hongkongensis, Parvibacter caecicola,Slackia equolifaciens, Slackia faecicanis, and Slackia isoflavoniconvertens.</title>
        <authorList>
            <person name="Danylec N."/>
            <person name="Stoll D.A."/>
            <person name="Dotsch A."/>
            <person name="Huch M."/>
        </authorList>
    </citation>
    <scope>NUCLEOTIDE SEQUENCE</scope>
    <source>
        <strain evidence="5">DSM 27213</strain>
    </source>
</reference>
<evidence type="ECO:0000256" key="1">
    <source>
        <dbReference type="SAM" id="MobiDB-lite"/>
    </source>
</evidence>
<evidence type="ECO:0000313" key="6">
    <source>
        <dbReference type="Proteomes" id="UP000285258"/>
    </source>
</evidence>
<organism evidence="5 6">
    <name type="scientific">Gordonibacter urolithinfaciens</name>
    <dbReference type="NCBI Taxonomy" id="1335613"/>
    <lineage>
        <taxon>Bacteria</taxon>
        <taxon>Bacillati</taxon>
        <taxon>Actinomycetota</taxon>
        <taxon>Coriobacteriia</taxon>
        <taxon>Eggerthellales</taxon>
        <taxon>Eggerthellaceae</taxon>
        <taxon>Gordonibacter</taxon>
    </lineage>
</organism>
<dbReference type="Proteomes" id="UP000462865">
    <property type="component" value="Unassembled WGS sequence"/>
</dbReference>
<reference evidence="6" key="1">
    <citation type="submission" date="2018-05" db="EMBL/GenBank/DDBJ databases">
        <title>Genome Sequencing of selected type strains of the family Eggerthellaceae.</title>
        <authorList>
            <person name="Danylec N."/>
            <person name="Stoll D.A."/>
            <person name="Doetsch A."/>
            <person name="Huch M."/>
        </authorList>
    </citation>
    <scope>NUCLEOTIDE SEQUENCE [LARGE SCALE GENOMIC DNA]</scope>
    <source>
        <strain evidence="6">DSM 27213</strain>
    </source>
</reference>
<gene>
    <name evidence="5" type="ORF">DMP12_09650</name>
    <name evidence="4" type="ORF">GKG38_14895</name>
</gene>
<accession>A0A423UIY8</accession>
<dbReference type="EMBL" id="QIBW01000011">
    <property type="protein sequence ID" value="ROT89199.1"/>
    <property type="molecule type" value="Genomic_DNA"/>
</dbReference>
<feature type="signal peptide" evidence="3">
    <location>
        <begin position="1"/>
        <end position="29"/>
    </location>
</feature>
<dbReference type="AlphaFoldDB" id="A0A423UIY8"/>
<reference evidence="4 7" key="4">
    <citation type="journal article" date="2019" name="Nat. Med.">
        <title>A library of human gut bacterial isolates paired with longitudinal multiomics data enables mechanistic microbiome research.</title>
        <authorList>
            <person name="Poyet M."/>
            <person name="Groussin M."/>
            <person name="Gibbons S.M."/>
            <person name="Avila-Pacheco J."/>
            <person name="Jiang X."/>
            <person name="Kearney S.M."/>
            <person name="Perrotta A.R."/>
            <person name="Berdy B."/>
            <person name="Zhao S."/>
            <person name="Lieberman T.D."/>
            <person name="Swanson P.K."/>
            <person name="Smith M."/>
            <person name="Roesemann S."/>
            <person name="Alexander J.E."/>
            <person name="Rich S.A."/>
            <person name="Livny J."/>
            <person name="Vlamakis H."/>
            <person name="Clish C."/>
            <person name="Bullock K."/>
            <person name="Deik A."/>
            <person name="Scott J."/>
            <person name="Pierce K.A."/>
            <person name="Xavier R.J."/>
            <person name="Alm E.J."/>
        </authorList>
    </citation>
    <scope>NUCLEOTIDE SEQUENCE [LARGE SCALE GENOMIC DNA]</scope>
    <source>
        <strain evidence="4 7">BIOML-A1</strain>
    </source>
</reference>
<evidence type="ECO:0000256" key="2">
    <source>
        <dbReference type="SAM" id="Phobius"/>
    </source>
</evidence>
<dbReference type="RefSeq" id="WP_123649904.1">
    <property type="nucleotide sequence ID" value="NZ_CP168029.1"/>
</dbReference>
<evidence type="ECO:0000313" key="4">
    <source>
        <dbReference type="EMBL" id="MSA96315.1"/>
    </source>
</evidence>
<feature type="region of interest" description="Disordered" evidence="1">
    <location>
        <begin position="167"/>
        <end position="240"/>
    </location>
</feature>
<dbReference type="Proteomes" id="UP000285258">
    <property type="component" value="Unassembled WGS sequence"/>
</dbReference>
<proteinExistence type="predicted"/>
<dbReference type="EMBL" id="WKZA01000135">
    <property type="protein sequence ID" value="MSA96315.1"/>
    <property type="molecule type" value="Genomic_DNA"/>
</dbReference>
<protein>
    <recommendedName>
        <fullName evidence="8">LPXTG cell wall anchor domain-containing protein</fullName>
    </recommendedName>
</protein>
<keyword evidence="2" id="KW-0812">Transmembrane</keyword>
<comment type="caution">
    <text evidence="5">The sequence shown here is derived from an EMBL/GenBank/DDBJ whole genome shotgun (WGS) entry which is preliminary data.</text>
</comment>
<keyword evidence="2" id="KW-0472">Membrane</keyword>
<feature type="compositionally biased region" description="Polar residues" evidence="1">
    <location>
        <begin position="227"/>
        <end position="240"/>
    </location>
</feature>
<feature type="compositionally biased region" description="Gly residues" evidence="1">
    <location>
        <begin position="184"/>
        <end position="215"/>
    </location>
</feature>
<evidence type="ECO:0000256" key="3">
    <source>
        <dbReference type="SAM" id="SignalP"/>
    </source>
</evidence>